<dbReference type="Proteomes" id="UP000828941">
    <property type="component" value="Chromosome 10"/>
</dbReference>
<evidence type="ECO:0000313" key="2">
    <source>
        <dbReference type="Proteomes" id="UP000828941"/>
    </source>
</evidence>
<name>A0ACB9M2C0_BAUVA</name>
<protein>
    <submittedName>
        <fullName evidence="1">Uncharacterized protein</fullName>
    </submittedName>
</protein>
<evidence type="ECO:0000313" key="1">
    <source>
        <dbReference type="EMBL" id="KAI4318268.1"/>
    </source>
</evidence>
<dbReference type="EMBL" id="CM039435">
    <property type="protein sequence ID" value="KAI4318268.1"/>
    <property type="molecule type" value="Genomic_DNA"/>
</dbReference>
<comment type="caution">
    <text evidence="1">The sequence shown here is derived from an EMBL/GenBank/DDBJ whole genome shotgun (WGS) entry which is preliminary data.</text>
</comment>
<reference evidence="1 2" key="1">
    <citation type="journal article" date="2022" name="DNA Res.">
        <title>Chromosomal-level genome assembly of the orchid tree Bauhinia variegata (Leguminosae; Cercidoideae) supports the allotetraploid origin hypothesis of Bauhinia.</title>
        <authorList>
            <person name="Zhong Y."/>
            <person name="Chen Y."/>
            <person name="Zheng D."/>
            <person name="Pang J."/>
            <person name="Liu Y."/>
            <person name="Luo S."/>
            <person name="Meng S."/>
            <person name="Qian L."/>
            <person name="Wei D."/>
            <person name="Dai S."/>
            <person name="Zhou R."/>
        </authorList>
    </citation>
    <scope>NUCLEOTIDE SEQUENCE [LARGE SCALE GENOMIC DNA]</scope>
    <source>
        <strain evidence="1">BV-YZ2020</strain>
    </source>
</reference>
<proteinExistence type="predicted"/>
<accession>A0ACB9M2C0</accession>
<organism evidence="1 2">
    <name type="scientific">Bauhinia variegata</name>
    <name type="common">Purple orchid tree</name>
    <name type="synonym">Phanera variegata</name>
    <dbReference type="NCBI Taxonomy" id="167791"/>
    <lineage>
        <taxon>Eukaryota</taxon>
        <taxon>Viridiplantae</taxon>
        <taxon>Streptophyta</taxon>
        <taxon>Embryophyta</taxon>
        <taxon>Tracheophyta</taxon>
        <taxon>Spermatophyta</taxon>
        <taxon>Magnoliopsida</taxon>
        <taxon>eudicotyledons</taxon>
        <taxon>Gunneridae</taxon>
        <taxon>Pentapetalae</taxon>
        <taxon>rosids</taxon>
        <taxon>fabids</taxon>
        <taxon>Fabales</taxon>
        <taxon>Fabaceae</taxon>
        <taxon>Cercidoideae</taxon>
        <taxon>Cercideae</taxon>
        <taxon>Bauhiniinae</taxon>
        <taxon>Bauhinia</taxon>
    </lineage>
</organism>
<gene>
    <name evidence="1" type="ORF">L6164_026057</name>
</gene>
<keyword evidence="2" id="KW-1185">Reference proteome</keyword>
<sequence>MAEQQNPPPHRTMRDYMRPPVEDCTPGIRRPTIIANNFESSSHLSIWFNRINLEETRQRIQILERFQDLLRKCHRLKSWHYQGCSAETQILINAVCGGDLQSRNLEEAYELIELVASNYQPLVSERKVRKGVCEVGTLDVILAQNQLLTQQVSNLNKKIEGLQATSYVVEANTPSVIYPPCSLFHCSLYGNLSSPSARGTFSVNYVGQLNSQAIFSKIHVSLEIEII</sequence>